<keyword evidence="2" id="KW-0804">Transcription</keyword>
<dbReference type="SMART" id="SM00342">
    <property type="entry name" value="HTH_ARAC"/>
    <property type="match status" value="1"/>
</dbReference>
<reference evidence="5 6" key="1">
    <citation type="submission" date="2016-11" db="EMBL/GenBank/DDBJ databases">
        <title>Whole genomes of Flavobacteriaceae.</title>
        <authorList>
            <person name="Stine C."/>
            <person name="Li C."/>
            <person name="Tadesse D."/>
        </authorList>
    </citation>
    <scope>NUCLEOTIDE SEQUENCE [LARGE SCALE GENOMIC DNA]</scope>
    <source>
        <strain evidence="5 6">DSM 18292</strain>
    </source>
</reference>
<comment type="caution">
    <text evidence="5">The sequence shown here is derived from an EMBL/GenBank/DDBJ whole genome shotgun (WGS) entry which is preliminary data.</text>
</comment>
<dbReference type="Gene3D" id="1.10.10.60">
    <property type="entry name" value="Homeodomain-like"/>
    <property type="match status" value="2"/>
</dbReference>
<evidence type="ECO:0000256" key="1">
    <source>
        <dbReference type="ARBA" id="ARBA00023015"/>
    </source>
</evidence>
<evidence type="ECO:0000256" key="3">
    <source>
        <dbReference type="SAM" id="Phobius"/>
    </source>
</evidence>
<keyword evidence="6" id="KW-1185">Reference proteome</keyword>
<dbReference type="AlphaFoldDB" id="A0A226GRC4"/>
<sequence>MHLKTIIFLFTLVVLSYSGYSQTSFDKLYDETHQALRGSNPKKALSNTNYLYKIAKNDAERIKAYSLKAHILYQYGIHDETITTLKQLDSLATIGKNYSVQARVYGFLSTVYRENEIYNLGKIYLNKAVEASKKIEDKNEMYRFQGNLSQELAYYELSSNNYPKAISYLKKGNLAFEKADSSTVDKNFHTAINDELIAKNYYYTHKIDSALAYYEKAQKELAVSQLADDPLKGYIYNGLGNVYVAMHDNKTAQSNYLKAEQIAETSSSFGLKQEVYNSLMEFYKKTDIKKYVAYNELNLKLSQTEKKNRKVIADELIKTLRKEQVQSESQYQKYKFNILGLCIFTILVTIGSYTYKRKQDYKKIRTFINNNNKVIQNTEIEETAPKKDTAKEYMSEATEAAILKNIQEFERSLLFLNKTLSINSVAAELNTNHRYLSYVISKNKSKDFASYINELRINYIIDHLKNDATYLKYKISYLADQAGFSSHSRFTISFKKITGVSPLTFITYLQNNNNETTSSI</sequence>
<dbReference type="SUPFAM" id="SSF48452">
    <property type="entry name" value="TPR-like"/>
    <property type="match status" value="1"/>
</dbReference>
<dbReference type="RefSeq" id="WP_089051876.1">
    <property type="nucleotide sequence ID" value="NZ_FXTV01000006.1"/>
</dbReference>
<keyword evidence="3" id="KW-1133">Transmembrane helix</keyword>
<dbReference type="InterPro" id="IPR009057">
    <property type="entry name" value="Homeodomain-like_sf"/>
</dbReference>
<evidence type="ECO:0000259" key="4">
    <source>
        <dbReference type="PROSITE" id="PS01124"/>
    </source>
</evidence>
<dbReference type="SUPFAM" id="SSF46689">
    <property type="entry name" value="Homeodomain-like"/>
    <property type="match status" value="1"/>
</dbReference>
<dbReference type="GO" id="GO:0043565">
    <property type="term" value="F:sequence-specific DNA binding"/>
    <property type="evidence" value="ECO:0007669"/>
    <property type="project" value="InterPro"/>
</dbReference>
<dbReference type="EMBL" id="MUGW01000070">
    <property type="protein sequence ID" value="OXA84098.1"/>
    <property type="molecule type" value="Genomic_DNA"/>
</dbReference>
<evidence type="ECO:0000313" key="6">
    <source>
        <dbReference type="Proteomes" id="UP000198345"/>
    </source>
</evidence>
<keyword evidence="3" id="KW-0812">Transmembrane</keyword>
<dbReference type="Pfam" id="PF12833">
    <property type="entry name" value="HTH_18"/>
    <property type="match status" value="1"/>
</dbReference>
<proteinExistence type="predicted"/>
<accession>A0A226GRC4</accession>
<dbReference type="InterPro" id="IPR018060">
    <property type="entry name" value="HTH_AraC"/>
</dbReference>
<dbReference type="Proteomes" id="UP000198345">
    <property type="component" value="Unassembled WGS sequence"/>
</dbReference>
<keyword evidence="1" id="KW-0805">Transcription regulation</keyword>
<feature type="domain" description="HTH araC/xylS-type" evidence="4">
    <location>
        <begin position="396"/>
        <end position="508"/>
    </location>
</feature>
<evidence type="ECO:0000313" key="5">
    <source>
        <dbReference type="EMBL" id="OXA84098.1"/>
    </source>
</evidence>
<name>A0A226GRC4_9FLAO</name>
<gene>
    <name evidence="5" type="ORF">B0A66_21375</name>
</gene>
<keyword evidence="3" id="KW-0472">Membrane</keyword>
<dbReference type="GO" id="GO:0003700">
    <property type="term" value="F:DNA-binding transcription factor activity"/>
    <property type="evidence" value="ECO:0007669"/>
    <property type="project" value="InterPro"/>
</dbReference>
<protein>
    <recommendedName>
        <fullName evidence="4">HTH araC/xylS-type domain-containing protein</fullName>
    </recommendedName>
</protein>
<feature type="transmembrane region" description="Helical" evidence="3">
    <location>
        <begin position="336"/>
        <end position="355"/>
    </location>
</feature>
<dbReference type="OrthoDB" id="5295174at2"/>
<dbReference type="Gene3D" id="1.25.40.10">
    <property type="entry name" value="Tetratricopeptide repeat domain"/>
    <property type="match status" value="1"/>
</dbReference>
<evidence type="ECO:0000256" key="2">
    <source>
        <dbReference type="ARBA" id="ARBA00023163"/>
    </source>
</evidence>
<dbReference type="PROSITE" id="PS01124">
    <property type="entry name" value="HTH_ARAC_FAMILY_2"/>
    <property type="match status" value="1"/>
</dbReference>
<organism evidence="5 6">
    <name type="scientific">Flavobacterium hercynium</name>
    <dbReference type="NCBI Taxonomy" id="387094"/>
    <lineage>
        <taxon>Bacteria</taxon>
        <taxon>Pseudomonadati</taxon>
        <taxon>Bacteroidota</taxon>
        <taxon>Flavobacteriia</taxon>
        <taxon>Flavobacteriales</taxon>
        <taxon>Flavobacteriaceae</taxon>
        <taxon>Flavobacterium</taxon>
    </lineage>
</organism>
<dbReference type="InterPro" id="IPR011990">
    <property type="entry name" value="TPR-like_helical_dom_sf"/>
</dbReference>